<dbReference type="EC" id="2.7.13.3" evidence="2"/>
<dbReference type="SMART" id="SM00911">
    <property type="entry name" value="HWE_HK"/>
    <property type="match status" value="1"/>
</dbReference>
<evidence type="ECO:0000256" key="2">
    <source>
        <dbReference type="ARBA" id="ARBA00012438"/>
    </source>
</evidence>
<protein>
    <recommendedName>
        <fullName evidence="2">histidine kinase</fullName>
        <ecNumber evidence="2">2.7.13.3</ecNumber>
    </recommendedName>
</protein>
<feature type="transmembrane region" description="Helical" evidence="9">
    <location>
        <begin position="90"/>
        <end position="110"/>
    </location>
</feature>
<keyword evidence="3" id="KW-0597">Phosphoprotein</keyword>
<keyword evidence="9" id="KW-0472">Membrane</keyword>
<evidence type="ECO:0000256" key="5">
    <source>
        <dbReference type="ARBA" id="ARBA00022741"/>
    </source>
</evidence>
<dbReference type="Proteomes" id="UP001597135">
    <property type="component" value="Unassembled WGS sequence"/>
</dbReference>
<reference evidence="12" key="1">
    <citation type="journal article" date="2019" name="Int. J. Syst. Evol. Microbiol.">
        <title>The Global Catalogue of Microorganisms (GCM) 10K type strain sequencing project: providing services to taxonomists for standard genome sequencing and annotation.</title>
        <authorList>
            <consortium name="The Broad Institute Genomics Platform"/>
            <consortium name="The Broad Institute Genome Sequencing Center for Infectious Disease"/>
            <person name="Wu L."/>
            <person name="Ma J."/>
        </authorList>
    </citation>
    <scope>NUCLEOTIDE SEQUENCE [LARGE SCALE GENOMIC DNA]</scope>
    <source>
        <strain evidence="12">CCUG 62953</strain>
    </source>
</reference>
<evidence type="ECO:0000256" key="3">
    <source>
        <dbReference type="ARBA" id="ARBA00022553"/>
    </source>
</evidence>
<dbReference type="GO" id="GO:0016301">
    <property type="term" value="F:kinase activity"/>
    <property type="evidence" value="ECO:0007669"/>
    <property type="project" value="UniProtKB-KW"/>
</dbReference>
<evidence type="ECO:0000256" key="1">
    <source>
        <dbReference type="ARBA" id="ARBA00000085"/>
    </source>
</evidence>
<keyword evidence="9" id="KW-0812">Transmembrane</keyword>
<keyword evidence="6 11" id="KW-0418">Kinase</keyword>
<evidence type="ECO:0000259" key="10">
    <source>
        <dbReference type="SMART" id="SM00911"/>
    </source>
</evidence>
<evidence type="ECO:0000256" key="6">
    <source>
        <dbReference type="ARBA" id="ARBA00022777"/>
    </source>
</evidence>
<keyword evidence="8" id="KW-0175">Coiled coil</keyword>
<dbReference type="EMBL" id="JBHTMU010000001">
    <property type="protein sequence ID" value="MFD1340864.1"/>
    <property type="molecule type" value="Genomic_DNA"/>
</dbReference>
<dbReference type="InterPro" id="IPR036890">
    <property type="entry name" value="HATPase_C_sf"/>
</dbReference>
<dbReference type="SUPFAM" id="SSF55874">
    <property type="entry name" value="ATPase domain of HSP90 chaperone/DNA topoisomerase II/histidine kinase"/>
    <property type="match status" value="1"/>
</dbReference>
<keyword evidence="5" id="KW-0547">Nucleotide-binding</keyword>
<feature type="transmembrane region" description="Helical" evidence="9">
    <location>
        <begin position="16"/>
        <end position="39"/>
    </location>
</feature>
<gene>
    <name evidence="11" type="ORF">ACFQ4E_00345</name>
</gene>
<keyword evidence="9" id="KW-1133">Transmembrane helix</keyword>
<name>A0ABW3ZCR7_9RHOB</name>
<feature type="domain" description="Signal transduction histidine kinase HWE region" evidence="10">
    <location>
        <begin position="151"/>
        <end position="235"/>
    </location>
</feature>
<sequence length="342" mass="36250">MTKTDWRDRKGLDGPMAYAVAFALAVIAVVLSVLLVPRIGDAVPFALFPPFLILIGLLCGPLPSTLAFGGIMIAGWALLLPESGNLERQILQTGFAVLSGGSILILTLALRSSVLGAQSARRLAQSLEREAETQRALAQTKAEELELLSRELTHRNANLFGVISSIVSISGRGKTDVPQVVSDIRSRIRALSQAHLVATSPTPGVDGLLNAVVSTVLAPYRHENGIERVSVSGPDVELDHQARTSLGLILHELATNALKYGALAAPDGTVSVTWDAASNVTLTWHETGGAPPTATSRESGQGSLVIDASVAQLGGEIRRDWAPEGLRVTLVFPNGSRYLPRR</sequence>
<proteinExistence type="predicted"/>
<evidence type="ECO:0000256" key="7">
    <source>
        <dbReference type="ARBA" id="ARBA00022840"/>
    </source>
</evidence>
<organism evidence="11 12">
    <name type="scientific">Litorisediminicola beolgyonensis</name>
    <dbReference type="NCBI Taxonomy" id="1173614"/>
    <lineage>
        <taxon>Bacteria</taxon>
        <taxon>Pseudomonadati</taxon>
        <taxon>Pseudomonadota</taxon>
        <taxon>Alphaproteobacteria</taxon>
        <taxon>Rhodobacterales</taxon>
        <taxon>Paracoccaceae</taxon>
        <taxon>Litorisediminicola</taxon>
    </lineage>
</organism>
<dbReference type="PANTHER" id="PTHR41523:SF8">
    <property type="entry name" value="ETHYLENE RESPONSE SENSOR PROTEIN"/>
    <property type="match status" value="1"/>
</dbReference>
<keyword evidence="12" id="KW-1185">Reference proteome</keyword>
<dbReference type="InterPro" id="IPR011102">
    <property type="entry name" value="Sig_transdc_His_kinase_HWE"/>
</dbReference>
<evidence type="ECO:0000256" key="8">
    <source>
        <dbReference type="SAM" id="Coils"/>
    </source>
</evidence>
<comment type="caution">
    <text evidence="11">The sequence shown here is derived from an EMBL/GenBank/DDBJ whole genome shotgun (WGS) entry which is preliminary data.</text>
</comment>
<keyword evidence="7" id="KW-0067">ATP-binding</keyword>
<dbReference type="Pfam" id="PF07536">
    <property type="entry name" value="HWE_HK"/>
    <property type="match status" value="1"/>
</dbReference>
<keyword evidence="4" id="KW-0808">Transferase</keyword>
<dbReference type="PANTHER" id="PTHR41523">
    <property type="entry name" value="TWO-COMPONENT SYSTEM SENSOR PROTEIN"/>
    <property type="match status" value="1"/>
</dbReference>
<evidence type="ECO:0000256" key="9">
    <source>
        <dbReference type="SAM" id="Phobius"/>
    </source>
</evidence>
<evidence type="ECO:0000313" key="11">
    <source>
        <dbReference type="EMBL" id="MFD1340864.1"/>
    </source>
</evidence>
<comment type="catalytic activity">
    <reaction evidence="1">
        <text>ATP + protein L-histidine = ADP + protein N-phospho-L-histidine.</text>
        <dbReference type="EC" id="2.7.13.3"/>
    </reaction>
</comment>
<evidence type="ECO:0000313" key="12">
    <source>
        <dbReference type="Proteomes" id="UP001597135"/>
    </source>
</evidence>
<dbReference type="Gene3D" id="3.30.565.10">
    <property type="entry name" value="Histidine kinase-like ATPase, C-terminal domain"/>
    <property type="match status" value="1"/>
</dbReference>
<feature type="coiled-coil region" evidence="8">
    <location>
        <begin position="117"/>
        <end position="148"/>
    </location>
</feature>
<accession>A0ABW3ZCR7</accession>
<evidence type="ECO:0000256" key="4">
    <source>
        <dbReference type="ARBA" id="ARBA00022679"/>
    </source>
</evidence>
<feature type="transmembrane region" description="Helical" evidence="9">
    <location>
        <begin position="51"/>
        <end position="78"/>
    </location>
</feature>
<dbReference type="RefSeq" id="WP_386800925.1">
    <property type="nucleotide sequence ID" value="NZ_JBHTMU010000001.1"/>
</dbReference>